<dbReference type="InterPro" id="IPR004638">
    <property type="entry name" value="EmrB-like"/>
</dbReference>
<dbReference type="InterPro" id="IPR020846">
    <property type="entry name" value="MFS_dom"/>
</dbReference>
<feature type="domain" description="Major facilitator superfamily (MFS) profile" evidence="10">
    <location>
        <begin position="8"/>
        <end position="473"/>
    </location>
</feature>
<evidence type="ECO:0000256" key="4">
    <source>
        <dbReference type="ARBA" id="ARBA00022475"/>
    </source>
</evidence>
<feature type="transmembrane region" description="Helical" evidence="9">
    <location>
        <begin position="46"/>
        <end position="66"/>
    </location>
</feature>
<proteinExistence type="inferred from homology"/>
<keyword evidence="5 9" id="KW-0812">Transmembrane</keyword>
<keyword evidence="7 9" id="KW-0472">Membrane</keyword>
<evidence type="ECO:0000313" key="11">
    <source>
        <dbReference type="EMBL" id="GAA3058912.1"/>
    </source>
</evidence>
<comment type="caution">
    <text evidence="11">The sequence shown here is derived from an EMBL/GenBank/DDBJ whole genome shotgun (WGS) entry which is preliminary data.</text>
</comment>
<dbReference type="PANTHER" id="PTHR42718:SF9">
    <property type="entry name" value="MAJOR FACILITATOR SUPERFAMILY MULTIDRUG TRANSPORTER MFSC"/>
    <property type="match status" value="1"/>
</dbReference>
<evidence type="ECO:0000256" key="7">
    <source>
        <dbReference type="ARBA" id="ARBA00023136"/>
    </source>
</evidence>
<evidence type="ECO:0000256" key="5">
    <source>
        <dbReference type="ARBA" id="ARBA00022692"/>
    </source>
</evidence>
<keyword evidence="6 9" id="KW-1133">Transmembrane helix</keyword>
<evidence type="ECO:0000313" key="12">
    <source>
        <dbReference type="Proteomes" id="UP001500236"/>
    </source>
</evidence>
<dbReference type="EMBL" id="BAAAVT010000006">
    <property type="protein sequence ID" value="GAA3058912.1"/>
    <property type="molecule type" value="Genomic_DNA"/>
</dbReference>
<keyword evidence="12" id="KW-1185">Reference proteome</keyword>
<evidence type="ECO:0000259" key="10">
    <source>
        <dbReference type="PROSITE" id="PS50850"/>
    </source>
</evidence>
<evidence type="ECO:0000256" key="9">
    <source>
        <dbReference type="SAM" id="Phobius"/>
    </source>
</evidence>
<feature type="transmembrane region" description="Helical" evidence="9">
    <location>
        <begin position="160"/>
        <end position="178"/>
    </location>
</feature>
<feature type="transmembrane region" description="Helical" evidence="9">
    <location>
        <begin position="413"/>
        <end position="438"/>
    </location>
</feature>
<name>A0ABP6LSN3_9MICC</name>
<dbReference type="PROSITE" id="PS50850">
    <property type="entry name" value="MFS"/>
    <property type="match status" value="1"/>
</dbReference>
<evidence type="ECO:0000256" key="3">
    <source>
        <dbReference type="ARBA" id="ARBA00022448"/>
    </source>
</evidence>
<gene>
    <name evidence="11" type="ORF">GCM10010529_10770</name>
</gene>
<evidence type="ECO:0000256" key="2">
    <source>
        <dbReference type="ARBA" id="ARBA00008537"/>
    </source>
</evidence>
<dbReference type="NCBIfam" id="TIGR00711">
    <property type="entry name" value="efflux_EmrB"/>
    <property type="match status" value="1"/>
</dbReference>
<feature type="transmembrane region" description="Helical" evidence="9">
    <location>
        <begin position="313"/>
        <end position="330"/>
    </location>
</feature>
<comment type="similarity">
    <text evidence="2">Belongs to the major facilitator superfamily. EmrB family.</text>
</comment>
<comment type="subcellular location">
    <subcellularLocation>
        <location evidence="1">Cell membrane</location>
        <topology evidence="1">Multi-pass membrane protein</topology>
    </subcellularLocation>
</comment>
<accession>A0ABP6LSN3</accession>
<reference evidence="12" key="1">
    <citation type="journal article" date="2019" name="Int. J. Syst. Evol. Microbiol.">
        <title>The Global Catalogue of Microorganisms (GCM) 10K type strain sequencing project: providing services to taxonomists for standard genome sequencing and annotation.</title>
        <authorList>
            <consortium name="The Broad Institute Genomics Platform"/>
            <consortium name="The Broad Institute Genome Sequencing Center for Infectious Disease"/>
            <person name="Wu L."/>
            <person name="Ma J."/>
        </authorList>
    </citation>
    <scope>NUCLEOTIDE SEQUENCE [LARGE SCALE GENOMIC DNA]</scope>
    <source>
        <strain evidence="12">JCM 14309</strain>
    </source>
</reference>
<feature type="transmembrane region" description="Helical" evidence="9">
    <location>
        <begin position="342"/>
        <end position="360"/>
    </location>
</feature>
<dbReference type="PANTHER" id="PTHR42718">
    <property type="entry name" value="MAJOR FACILITATOR SUPERFAMILY MULTIDRUG TRANSPORTER MFSC"/>
    <property type="match status" value="1"/>
</dbReference>
<dbReference type="Gene3D" id="1.20.1720.10">
    <property type="entry name" value="Multidrug resistance protein D"/>
    <property type="match status" value="1"/>
</dbReference>
<dbReference type="Proteomes" id="UP001500236">
    <property type="component" value="Unassembled WGS sequence"/>
</dbReference>
<keyword evidence="4" id="KW-1003">Cell membrane</keyword>
<feature type="region of interest" description="Disordered" evidence="8">
    <location>
        <begin position="476"/>
        <end position="499"/>
    </location>
</feature>
<feature type="transmembrane region" description="Helical" evidence="9">
    <location>
        <begin position="190"/>
        <end position="212"/>
    </location>
</feature>
<dbReference type="InterPro" id="IPR036259">
    <property type="entry name" value="MFS_trans_sf"/>
</dbReference>
<dbReference type="Gene3D" id="1.20.1250.20">
    <property type="entry name" value="MFS general substrate transporter like domains"/>
    <property type="match status" value="1"/>
</dbReference>
<feature type="transmembrane region" description="Helical" evidence="9">
    <location>
        <begin position="366"/>
        <end position="392"/>
    </location>
</feature>
<keyword evidence="3" id="KW-0813">Transport</keyword>
<feature type="transmembrane region" description="Helical" evidence="9">
    <location>
        <begin position="7"/>
        <end position="26"/>
    </location>
</feature>
<dbReference type="RefSeq" id="WP_344681155.1">
    <property type="nucleotide sequence ID" value="NZ_BAAAVT010000006.1"/>
</dbReference>
<dbReference type="SUPFAM" id="SSF103473">
    <property type="entry name" value="MFS general substrate transporter"/>
    <property type="match status" value="1"/>
</dbReference>
<organism evidence="11 12">
    <name type="scientific">Nesterenkonia aethiopica</name>
    <dbReference type="NCBI Taxonomy" id="269144"/>
    <lineage>
        <taxon>Bacteria</taxon>
        <taxon>Bacillati</taxon>
        <taxon>Actinomycetota</taxon>
        <taxon>Actinomycetes</taxon>
        <taxon>Micrococcales</taxon>
        <taxon>Micrococcaceae</taxon>
        <taxon>Nesterenkonia</taxon>
    </lineage>
</organism>
<feature type="transmembrane region" description="Helical" evidence="9">
    <location>
        <begin position="73"/>
        <end position="97"/>
    </location>
</feature>
<evidence type="ECO:0000256" key="6">
    <source>
        <dbReference type="ARBA" id="ARBA00022989"/>
    </source>
</evidence>
<dbReference type="InterPro" id="IPR011701">
    <property type="entry name" value="MFS"/>
</dbReference>
<dbReference type="PRINTS" id="PR01036">
    <property type="entry name" value="TCRTETB"/>
</dbReference>
<feature type="transmembrane region" description="Helical" evidence="9">
    <location>
        <begin position="275"/>
        <end position="301"/>
    </location>
</feature>
<protein>
    <submittedName>
        <fullName evidence="11">MDR family MFS transporter</fullName>
    </submittedName>
</protein>
<feature type="transmembrane region" description="Helical" evidence="9">
    <location>
        <begin position="136"/>
        <end position="154"/>
    </location>
</feature>
<evidence type="ECO:0000256" key="8">
    <source>
        <dbReference type="SAM" id="MobiDB-lite"/>
    </source>
</evidence>
<feature type="transmembrane region" description="Helical" evidence="9">
    <location>
        <begin position="103"/>
        <end position="124"/>
    </location>
</feature>
<dbReference type="Pfam" id="PF07690">
    <property type="entry name" value="MFS_1"/>
    <property type="match status" value="1"/>
</dbReference>
<feature type="transmembrane region" description="Helical" evidence="9">
    <location>
        <begin position="232"/>
        <end position="254"/>
    </location>
</feature>
<sequence>MPAGDKFTIGTLLIAAFIMILNETIMNVALQPLMVEFQVGETTIQWLTTAFMLTLATVIPTTGYLMQRFSLRTVFTIAMVLFSLGTAIAAAAFGFPMLLVGRIVQAAGTAMMLPLLMTTTLTLVPLQRRGVVMGNISIVISVAPATGPALSGLILHIADWRFLFLMILPIALVALVLGRPRLDSSPGVKGGGLSVPSLLLSVPGFAGVVYGISQLGGGHGEGAGVDETVEAGVDVVALVVLIVGVLFLAAFTWLQIRLQKGGNPLLNLSPFRYTMFTRSLLMMLLMMIALFGAIIMLPLFLQQVRGLDTLQTGLLMLPGGVLMALLAPIVGRLYDRVGPKPLVVPGASLLVIALFLMSLLSPDSSIWAVLGLHLVLSFGLACLFTPAFTTAMNPLPQPLYSHGSAVLNTLQQLAAAVGTALLVTVLGLGAAAATARGLDPDAAAVEGFRTAFRTAAVMSLGTLALGLTLRATKAGEAEGGDPAEHGRPDQGQAAPAAAH</sequence>
<feature type="transmembrane region" description="Helical" evidence="9">
    <location>
        <begin position="450"/>
        <end position="469"/>
    </location>
</feature>
<evidence type="ECO:0000256" key="1">
    <source>
        <dbReference type="ARBA" id="ARBA00004651"/>
    </source>
</evidence>